<name>A0A507FM25_9FUNG</name>
<dbReference type="OrthoDB" id="2106467at2759"/>
<comment type="caution">
    <text evidence="1">The sequence shown here is derived from an EMBL/GenBank/DDBJ whole genome shotgun (WGS) entry which is preliminary data.</text>
</comment>
<dbReference type="EMBL" id="QEAP01000037">
    <property type="protein sequence ID" value="TPX76760.1"/>
    <property type="molecule type" value="Genomic_DNA"/>
</dbReference>
<evidence type="ECO:0000313" key="1">
    <source>
        <dbReference type="EMBL" id="TPX76760.1"/>
    </source>
</evidence>
<dbReference type="Proteomes" id="UP000320333">
    <property type="component" value="Unassembled WGS sequence"/>
</dbReference>
<keyword evidence="2" id="KW-1185">Reference proteome</keyword>
<protein>
    <submittedName>
        <fullName evidence="1">Uncharacterized protein</fullName>
    </submittedName>
</protein>
<gene>
    <name evidence="1" type="ORF">CcCBS67573_g01972</name>
</gene>
<dbReference type="AlphaFoldDB" id="A0A507FM25"/>
<evidence type="ECO:0000313" key="2">
    <source>
        <dbReference type="Proteomes" id="UP000320333"/>
    </source>
</evidence>
<sequence>MSRKLNVRLIPPQFAHKEQLRVLRNTYRANALLDAKEAAMEAQVLADKRRAQETKMREDILAFKRDQRRSFSDIGDGGSDVDPIKEALGINLAAPKTPKRTANAIYIAERAKIRAETEANRQLQVSKHRENALLYLLYASDSFVTRSNLDKRIDECLAHEFSPTPTASAPRAGFAGKEVGYATLHRLAREKLAGTDNPFSNDQTGSIDVEKFMGAGQIQTEKDALPHHTHATVYEARMSSVRGTRPEIGALRRVILGDAAKGTVAGRDGIDAIAAGIKSSE</sequence>
<accession>A0A507FM25</accession>
<organism evidence="1 2">
    <name type="scientific">Chytriomyces confervae</name>
    <dbReference type="NCBI Taxonomy" id="246404"/>
    <lineage>
        <taxon>Eukaryota</taxon>
        <taxon>Fungi</taxon>
        <taxon>Fungi incertae sedis</taxon>
        <taxon>Chytridiomycota</taxon>
        <taxon>Chytridiomycota incertae sedis</taxon>
        <taxon>Chytridiomycetes</taxon>
        <taxon>Chytridiales</taxon>
        <taxon>Chytriomycetaceae</taxon>
        <taxon>Chytriomyces</taxon>
    </lineage>
</organism>
<reference evidence="1 2" key="1">
    <citation type="journal article" date="2019" name="Sci. Rep.">
        <title>Comparative genomics of chytrid fungi reveal insights into the obligate biotrophic and pathogenic lifestyle of Synchytrium endobioticum.</title>
        <authorList>
            <person name="van de Vossenberg B.T.L.H."/>
            <person name="Warris S."/>
            <person name="Nguyen H.D.T."/>
            <person name="van Gent-Pelzer M.P.E."/>
            <person name="Joly D.L."/>
            <person name="van de Geest H.C."/>
            <person name="Bonants P.J.M."/>
            <person name="Smith D.S."/>
            <person name="Levesque C.A."/>
            <person name="van der Lee T.A.J."/>
        </authorList>
    </citation>
    <scope>NUCLEOTIDE SEQUENCE [LARGE SCALE GENOMIC DNA]</scope>
    <source>
        <strain evidence="1 2">CBS 675.73</strain>
    </source>
</reference>
<proteinExistence type="predicted"/>